<evidence type="ECO:0000256" key="8">
    <source>
        <dbReference type="ARBA" id="ARBA00038171"/>
    </source>
</evidence>
<organism evidence="15">
    <name type="scientific">Enterobius vermicularis</name>
    <name type="common">Human pinworm</name>
    <dbReference type="NCBI Taxonomy" id="51028"/>
    <lineage>
        <taxon>Eukaryota</taxon>
        <taxon>Metazoa</taxon>
        <taxon>Ecdysozoa</taxon>
        <taxon>Nematoda</taxon>
        <taxon>Chromadorea</taxon>
        <taxon>Rhabditida</taxon>
        <taxon>Spirurina</taxon>
        <taxon>Oxyuridomorpha</taxon>
        <taxon>Oxyuroidea</taxon>
        <taxon>Oxyuridae</taxon>
        <taxon>Enterobius</taxon>
    </lineage>
</organism>
<dbReference type="InterPro" id="IPR006121">
    <property type="entry name" value="HMA_dom"/>
</dbReference>
<dbReference type="GO" id="GO:0005829">
    <property type="term" value="C:cytosol"/>
    <property type="evidence" value="ECO:0007669"/>
    <property type="project" value="TreeGrafter"/>
</dbReference>
<evidence type="ECO:0000256" key="6">
    <source>
        <dbReference type="ARBA" id="ARBA00023186"/>
    </source>
</evidence>
<evidence type="ECO:0000313" key="13">
    <source>
        <dbReference type="EMBL" id="VDD88455.1"/>
    </source>
</evidence>
<dbReference type="EMBL" id="UXUI01007634">
    <property type="protein sequence ID" value="VDD88455.1"/>
    <property type="molecule type" value="Genomic_DNA"/>
</dbReference>
<comment type="function">
    <text evidence="7">Binds and deliver cytosolic copper to the copper ATPase proteins. May be important in cellular antioxidant defense.</text>
</comment>
<evidence type="ECO:0000256" key="3">
    <source>
        <dbReference type="ARBA" id="ARBA00022796"/>
    </source>
</evidence>
<dbReference type="CDD" id="cd00371">
    <property type="entry name" value="HMA"/>
    <property type="match status" value="1"/>
</dbReference>
<evidence type="ECO:0000256" key="1">
    <source>
        <dbReference type="ARBA" id="ARBA00022448"/>
    </source>
</evidence>
<keyword evidence="3" id="KW-0187">Copper transport</keyword>
<proteinExistence type="inferred from homology"/>
<reference evidence="13 14" key="2">
    <citation type="submission" date="2018-10" db="EMBL/GenBank/DDBJ databases">
        <authorList>
            <consortium name="Pathogen Informatics"/>
        </authorList>
    </citation>
    <scope>NUCLEOTIDE SEQUENCE [LARGE SCALE GENOMIC DNA]</scope>
</reference>
<keyword evidence="2" id="KW-0479">Metal-binding</keyword>
<evidence type="ECO:0000256" key="2">
    <source>
        <dbReference type="ARBA" id="ARBA00022723"/>
    </source>
</evidence>
<dbReference type="GO" id="GO:0016531">
    <property type="term" value="F:copper chaperone activity"/>
    <property type="evidence" value="ECO:0007669"/>
    <property type="project" value="TreeGrafter"/>
</dbReference>
<accession>A0A0N4V1Q2</accession>
<dbReference type="STRING" id="51028.A0A0N4V1Q2"/>
<keyword evidence="6" id="KW-0143">Chaperone</keyword>
<dbReference type="PANTHER" id="PTHR46365">
    <property type="entry name" value="COPPER TRANSPORT PROTEIN ATOX1"/>
    <property type="match status" value="1"/>
</dbReference>
<comment type="subunit">
    <text evidence="11">Homodimer. Interacts with ATP7B. Interacts with ATP7A. Interacts (via dimer form) with SLC31A1 (via C-terminal domain); this interaction improves ATOX1 stability and controls intracellular Cu(I) levels.</text>
</comment>
<evidence type="ECO:0000256" key="7">
    <source>
        <dbReference type="ARBA" id="ARBA00037651"/>
    </source>
</evidence>
<keyword evidence="1" id="KW-0813">Transport</keyword>
<dbReference type="Proteomes" id="UP000274131">
    <property type="component" value="Unassembled WGS sequence"/>
</dbReference>
<dbReference type="GO" id="GO:0046872">
    <property type="term" value="F:metal ion binding"/>
    <property type="evidence" value="ECO:0007669"/>
    <property type="project" value="UniProtKB-KW"/>
</dbReference>
<evidence type="ECO:0000313" key="15">
    <source>
        <dbReference type="WBParaSite" id="EVEC_0000389001-mRNA-1"/>
    </source>
</evidence>
<dbReference type="WBParaSite" id="EVEC_0000389001-mRNA-1">
    <property type="protein sequence ID" value="EVEC_0000389001-mRNA-1"/>
    <property type="gene ID" value="EVEC_0000389001"/>
</dbReference>
<evidence type="ECO:0000256" key="10">
    <source>
        <dbReference type="ARBA" id="ARBA00043201"/>
    </source>
</evidence>
<evidence type="ECO:0000256" key="11">
    <source>
        <dbReference type="ARBA" id="ARBA00046351"/>
    </source>
</evidence>
<dbReference type="SUPFAM" id="SSF55008">
    <property type="entry name" value="HMA, heavy metal-associated domain"/>
    <property type="match status" value="1"/>
</dbReference>
<keyword evidence="4" id="KW-0186">Copper</keyword>
<evidence type="ECO:0000313" key="14">
    <source>
        <dbReference type="Proteomes" id="UP000274131"/>
    </source>
</evidence>
<sequence length="59" mass="6297">MTCEGCANAAKKVLSKFGDNVSEVNADIPRKRIVVTTNLSSDVILEALKKTGKECSLVT</sequence>
<dbReference type="Gene3D" id="3.30.70.100">
    <property type="match status" value="1"/>
</dbReference>
<dbReference type="PANTHER" id="PTHR46365:SF1">
    <property type="entry name" value="COPPER TRANSPORT PROTEIN ATOX1"/>
    <property type="match status" value="1"/>
</dbReference>
<evidence type="ECO:0000256" key="4">
    <source>
        <dbReference type="ARBA" id="ARBA00023008"/>
    </source>
</evidence>
<evidence type="ECO:0000256" key="9">
    <source>
        <dbReference type="ARBA" id="ARBA00040962"/>
    </source>
</evidence>
<protein>
    <recommendedName>
        <fullName evidence="9">Copper transport protein ATOX1</fullName>
    </recommendedName>
    <alternativeName>
        <fullName evidence="10">Metal transport protein ATX1</fullName>
    </alternativeName>
</protein>
<comment type="similarity">
    <text evidence="8">Belongs to the ATX1 family.</text>
</comment>
<keyword evidence="5" id="KW-0406">Ion transport</keyword>
<gene>
    <name evidence="13" type="ORF">EVEC_LOCUS3598</name>
</gene>
<dbReference type="InterPro" id="IPR051881">
    <property type="entry name" value="Copper_transport_ATOX1-like"/>
</dbReference>
<name>A0A0N4V1Q2_ENTVE</name>
<evidence type="ECO:0000259" key="12">
    <source>
        <dbReference type="PROSITE" id="PS50846"/>
    </source>
</evidence>
<dbReference type="InterPro" id="IPR036163">
    <property type="entry name" value="HMA_dom_sf"/>
</dbReference>
<dbReference type="GO" id="GO:0006825">
    <property type="term" value="P:copper ion transport"/>
    <property type="evidence" value="ECO:0007669"/>
    <property type="project" value="UniProtKB-KW"/>
</dbReference>
<feature type="domain" description="HMA" evidence="12">
    <location>
        <begin position="1"/>
        <end position="56"/>
    </location>
</feature>
<dbReference type="Pfam" id="PF00403">
    <property type="entry name" value="HMA"/>
    <property type="match status" value="1"/>
</dbReference>
<evidence type="ECO:0000256" key="5">
    <source>
        <dbReference type="ARBA" id="ARBA00023065"/>
    </source>
</evidence>
<reference evidence="15" key="1">
    <citation type="submission" date="2017-02" db="UniProtKB">
        <authorList>
            <consortium name="WormBaseParasite"/>
        </authorList>
    </citation>
    <scope>IDENTIFICATION</scope>
</reference>
<dbReference type="PROSITE" id="PS50846">
    <property type="entry name" value="HMA_2"/>
    <property type="match status" value="1"/>
</dbReference>
<keyword evidence="14" id="KW-1185">Reference proteome</keyword>
<dbReference type="OrthoDB" id="689350at2759"/>
<dbReference type="AlphaFoldDB" id="A0A0N4V1Q2"/>